<evidence type="ECO:0000313" key="3">
    <source>
        <dbReference type="Proteomes" id="UP000010998"/>
    </source>
</evidence>
<name>L0KJ15_MESAW</name>
<reference evidence="3" key="1">
    <citation type="submission" date="2012-02" db="EMBL/GenBank/DDBJ databases">
        <title>Complete sequence of Mesorhizobium australicum WSM2073.</title>
        <authorList>
            <person name="Lucas S."/>
            <person name="Han J."/>
            <person name="Lapidus A."/>
            <person name="Cheng J.-F."/>
            <person name="Goodwin L."/>
            <person name="Pitluck S."/>
            <person name="Peters L."/>
            <person name="Gu W."/>
            <person name="Detter J.C."/>
            <person name="Han C."/>
            <person name="Tapia R."/>
            <person name="Land M."/>
            <person name="Hauser L."/>
            <person name="Kyrpides N."/>
            <person name="Ivanova N."/>
            <person name="Pagani I."/>
            <person name="Reeve W.G."/>
            <person name="Howieson J.G."/>
            <person name="Tiwari R.P."/>
            <person name="O'Hara G.W."/>
            <person name="Atkins C.A."/>
            <person name="Ronson C.W."/>
            <person name="Nandasena K.G."/>
            <person name="Woyke T."/>
        </authorList>
    </citation>
    <scope>NUCLEOTIDE SEQUENCE [LARGE SCALE GENOMIC DNA]</scope>
    <source>
        <strain evidence="3">LMG 24608 / HAMBI 3006 / WSM2073</strain>
    </source>
</reference>
<feature type="coiled-coil region" evidence="1">
    <location>
        <begin position="25"/>
        <end position="52"/>
    </location>
</feature>
<dbReference type="AlphaFoldDB" id="L0KJ15"/>
<dbReference type="HOGENOM" id="CLU_2974202_0_0_5"/>
<dbReference type="EMBL" id="CP003358">
    <property type="protein sequence ID" value="AGB45006.1"/>
    <property type="molecule type" value="Genomic_DNA"/>
</dbReference>
<keyword evidence="3" id="KW-1185">Reference proteome</keyword>
<keyword evidence="1" id="KW-0175">Coiled coil</keyword>
<dbReference type="Proteomes" id="UP000010998">
    <property type="component" value="Chromosome"/>
</dbReference>
<sequence>MDPWEPDYFLNESARLYQRRAAAQIADLRSNIEDTRRVIEESRKLLDRLSAKSGAIHP</sequence>
<proteinExistence type="predicted"/>
<accession>L0KJ15</accession>
<evidence type="ECO:0000313" key="2">
    <source>
        <dbReference type="EMBL" id="AGB45006.1"/>
    </source>
</evidence>
<gene>
    <name evidence="2" type="ordered locus">Mesau_02584</name>
</gene>
<dbReference type="KEGG" id="mam:Mesau_02584"/>
<dbReference type="STRING" id="754035.Mesau_02584"/>
<evidence type="ECO:0000256" key="1">
    <source>
        <dbReference type="SAM" id="Coils"/>
    </source>
</evidence>
<organism evidence="2 3">
    <name type="scientific">Mesorhizobium australicum (strain HAMBI 3006 / LMG 24608 / WSM2073)</name>
    <dbReference type="NCBI Taxonomy" id="754035"/>
    <lineage>
        <taxon>Bacteria</taxon>
        <taxon>Pseudomonadati</taxon>
        <taxon>Pseudomonadota</taxon>
        <taxon>Alphaproteobacteria</taxon>
        <taxon>Hyphomicrobiales</taxon>
        <taxon>Phyllobacteriaceae</taxon>
        <taxon>Mesorhizobium</taxon>
    </lineage>
</organism>
<protein>
    <submittedName>
        <fullName evidence="2">Uncharacterized protein</fullName>
    </submittedName>
</protein>